<dbReference type="Gene3D" id="3.30.70.1820">
    <property type="entry name" value="L1 transposable element, RRM domain"/>
    <property type="match status" value="1"/>
</dbReference>
<sequence length="173" mass="19748">MLEEVSKQLEEFEQQVCQQVRELQDRLTSVAQESNLIPYVKNCKPSLTVFCTRMNELTSSKSTRQICLLFHGIAEKPDENVTDAVLEIMKEMLDINIEQSAINNVHRIGKTNRSAAQAVKEGKRPIIVKFVSYQFRSMVFHAKRALKNTPFVITESLTVDRSAKEKFGTCSCF</sequence>
<name>A0ABQ9IIU3_9NEOP</name>
<proteinExistence type="predicted"/>
<comment type="caution">
    <text evidence="1">The sequence shown here is derived from an EMBL/GenBank/DDBJ whole genome shotgun (WGS) entry which is preliminary data.</text>
</comment>
<organism evidence="1 2">
    <name type="scientific">Dryococelus australis</name>
    <dbReference type="NCBI Taxonomy" id="614101"/>
    <lineage>
        <taxon>Eukaryota</taxon>
        <taxon>Metazoa</taxon>
        <taxon>Ecdysozoa</taxon>
        <taxon>Arthropoda</taxon>
        <taxon>Hexapoda</taxon>
        <taxon>Insecta</taxon>
        <taxon>Pterygota</taxon>
        <taxon>Neoptera</taxon>
        <taxon>Polyneoptera</taxon>
        <taxon>Phasmatodea</taxon>
        <taxon>Verophasmatodea</taxon>
        <taxon>Anareolatae</taxon>
        <taxon>Phasmatidae</taxon>
        <taxon>Eurycanthinae</taxon>
        <taxon>Dryococelus</taxon>
    </lineage>
</organism>
<gene>
    <name evidence="1" type="ORF">PR048_001086</name>
</gene>
<protein>
    <submittedName>
        <fullName evidence="1">Uncharacterized protein</fullName>
    </submittedName>
</protein>
<evidence type="ECO:0000313" key="2">
    <source>
        <dbReference type="Proteomes" id="UP001159363"/>
    </source>
</evidence>
<dbReference type="EMBL" id="JARBHB010000001">
    <property type="protein sequence ID" value="KAJ8895748.1"/>
    <property type="molecule type" value="Genomic_DNA"/>
</dbReference>
<dbReference type="Proteomes" id="UP001159363">
    <property type="component" value="Chromosome 1"/>
</dbReference>
<keyword evidence="2" id="KW-1185">Reference proteome</keyword>
<evidence type="ECO:0000313" key="1">
    <source>
        <dbReference type="EMBL" id="KAJ8895748.1"/>
    </source>
</evidence>
<accession>A0ABQ9IIU3</accession>
<reference evidence="1 2" key="1">
    <citation type="submission" date="2023-02" db="EMBL/GenBank/DDBJ databases">
        <title>LHISI_Scaffold_Assembly.</title>
        <authorList>
            <person name="Stuart O.P."/>
            <person name="Cleave R."/>
            <person name="Magrath M.J.L."/>
            <person name="Mikheyev A.S."/>
        </authorList>
    </citation>
    <scope>NUCLEOTIDE SEQUENCE [LARGE SCALE GENOMIC DNA]</scope>
    <source>
        <strain evidence="1">Daus_M_001</strain>
        <tissue evidence="1">Leg muscle</tissue>
    </source>
</reference>